<feature type="region of interest" description="Disordered" evidence="1">
    <location>
        <begin position="136"/>
        <end position="170"/>
    </location>
</feature>
<gene>
    <name evidence="2" type="ORF">EJD97_001919</name>
</gene>
<organism evidence="2">
    <name type="scientific">Solanum chilense</name>
    <name type="common">Tomato</name>
    <name type="synonym">Lycopersicon chilense</name>
    <dbReference type="NCBI Taxonomy" id="4083"/>
    <lineage>
        <taxon>Eukaryota</taxon>
        <taxon>Viridiplantae</taxon>
        <taxon>Streptophyta</taxon>
        <taxon>Embryophyta</taxon>
        <taxon>Tracheophyta</taxon>
        <taxon>Spermatophyta</taxon>
        <taxon>Magnoliopsida</taxon>
        <taxon>eudicotyledons</taxon>
        <taxon>Gunneridae</taxon>
        <taxon>Pentapetalae</taxon>
        <taxon>asterids</taxon>
        <taxon>lamiids</taxon>
        <taxon>Solanales</taxon>
        <taxon>Solanaceae</taxon>
        <taxon>Solanoideae</taxon>
        <taxon>Solaneae</taxon>
        <taxon>Solanum</taxon>
        <taxon>Solanum subgen. Lycopersicon</taxon>
    </lineage>
</organism>
<dbReference type="PANTHER" id="PTHR36078">
    <property type="entry name" value="BNACNNG21220D PROTEIN"/>
    <property type="match status" value="1"/>
</dbReference>
<dbReference type="PANTHER" id="PTHR36078:SF2">
    <property type="entry name" value="OS09G0473966 PROTEIN"/>
    <property type="match status" value="1"/>
</dbReference>
<sequence>MDSSAANSVSNSPISSAPQSPRPPPPSQPHQEVSNLTVLEAVKKEEVIEDPLDDMETEQDEKFKRYEVEARRYLMSKYFSDKTIFGGMSRECATSFELEEAIITPHASGKGNIFDVKMGINGEQVKVSRFPGYQSYADPANFNDDNSSDSVSTMETPSQSTANGHQPSQS</sequence>
<name>A0A6N2C453_SOLCI</name>
<reference evidence="2" key="1">
    <citation type="submission" date="2019-05" db="EMBL/GenBank/DDBJ databases">
        <title>The de novo reference genome and transcriptome assemblies of the wild tomato species Solanum chilense.</title>
        <authorList>
            <person name="Stam R."/>
            <person name="Nosenko T."/>
            <person name="Hoerger A.C."/>
            <person name="Stephan W."/>
            <person name="Seidel M.A."/>
            <person name="Kuhn J.M.M."/>
            <person name="Haberer G."/>
            <person name="Tellier A."/>
        </authorList>
    </citation>
    <scope>NUCLEOTIDE SEQUENCE</scope>
    <source>
        <tissue evidence="2">Mature leaves</tissue>
    </source>
</reference>
<protein>
    <submittedName>
        <fullName evidence="2">Uncharacterized protein</fullName>
    </submittedName>
</protein>
<comment type="caution">
    <text evidence="2">The sequence shown here is derived from an EMBL/GenBank/DDBJ whole genome shotgun (WGS) entry which is preliminary data.</text>
</comment>
<feature type="region of interest" description="Disordered" evidence="1">
    <location>
        <begin position="1"/>
        <end position="34"/>
    </location>
</feature>
<evidence type="ECO:0000313" key="2">
    <source>
        <dbReference type="EMBL" id="TMW99821.1"/>
    </source>
</evidence>
<evidence type="ECO:0000256" key="1">
    <source>
        <dbReference type="SAM" id="MobiDB-lite"/>
    </source>
</evidence>
<dbReference type="EMBL" id="RXGB01001217">
    <property type="protein sequence ID" value="TMW99821.1"/>
    <property type="molecule type" value="Genomic_DNA"/>
</dbReference>
<accession>A0A6N2C453</accession>
<feature type="compositionally biased region" description="Polar residues" evidence="1">
    <location>
        <begin position="151"/>
        <end position="170"/>
    </location>
</feature>
<feature type="compositionally biased region" description="Polar residues" evidence="1">
    <location>
        <begin position="1"/>
        <end position="11"/>
    </location>
</feature>
<dbReference type="AlphaFoldDB" id="A0A6N2C453"/>
<proteinExistence type="predicted"/>
<feature type="compositionally biased region" description="Low complexity" evidence="1">
    <location>
        <begin position="141"/>
        <end position="150"/>
    </location>
</feature>